<dbReference type="Pfam" id="PF00496">
    <property type="entry name" value="SBP_bac_5"/>
    <property type="match status" value="1"/>
</dbReference>
<sequence length="563" mass="60480">MKKSTSIRFGVGAVSLALLLTACGGGSETATGEGSKGGTLYILTEAEQILHLDPQRNYTGEDLAFASAYLNRTLTQYTISKDNNEASQLVADAATDTGTTPDGGLTWEFTLKDGMKWEDGKDVTCEDFKYGISRTFATDIITDGPAYAMSMLNVTDYKGPYVDDAAGQASYDAAVVCEGNKITFNLAKPASDFNYAVTLSAFAAVREDADTGETYDDNVLSNGPYKIESYVKKDKLVLVRNENWDPATDTFRGAFPDRIEYVFAVPAAVITERLMADAGDDQMAISPDGVDSAKLAVVFSDAKYEKRRFNELDPYVRYYAINTKKVPNVKHRQAILAAVNRDELRTIAGGEYAGDYADGVVKPNIGADYAPTGLWDGLLGEAVPAEGNPELALKLIAESGEPFPQPFVIDYGQSETNDKAAASLVASLAKGGIVATLNPLEPGAYYGVVLDPEKQGSMSAAGWGPDWSNASTVLPELFAANGGFNLSQWDDEAFLAESDAAKVITDRAEQAKAWQALSKKSMELGLALPTRFGKEQRIHGSKVSGAYIWGPYGSWPYAALSVN</sequence>
<reference evidence="2" key="1">
    <citation type="submission" date="2014-06" db="EMBL/GenBank/DDBJ databases">
        <title>Key roles for freshwater Actinobacteria revealed by deep metagenomic sequencing.</title>
        <authorList>
            <person name="Ghai R."/>
            <person name="Mizuno C.M."/>
            <person name="Picazo A."/>
            <person name="Camacho A."/>
            <person name="Rodriguez-Valera F."/>
        </authorList>
    </citation>
    <scope>NUCLEOTIDE SEQUENCE</scope>
</reference>
<protein>
    <recommendedName>
        <fullName evidence="1">Solute-binding protein family 5 domain-containing protein</fullName>
    </recommendedName>
</protein>
<dbReference type="EMBL" id="JNSL01000100">
    <property type="protein sequence ID" value="KGA15871.1"/>
    <property type="molecule type" value="Genomic_DNA"/>
</dbReference>
<name>A0A094QMV3_9ZZZZ</name>
<evidence type="ECO:0000313" key="2">
    <source>
        <dbReference type="EMBL" id="KGA15871.1"/>
    </source>
</evidence>
<dbReference type="SUPFAM" id="SSF53850">
    <property type="entry name" value="Periplasmic binding protein-like II"/>
    <property type="match status" value="1"/>
</dbReference>
<comment type="caution">
    <text evidence="2">The sequence shown here is derived from an EMBL/GenBank/DDBJ whole genome shotgun (WGS) entry which is preliminary data.</text>
</comment>
<dbReference type="InterPro" id="IPR000914">
    <property type="entry name" value="SBP_5_dom"/>
</dbReference>
<dbReference type="Gene3D" id="3.40.190.10">
    <property type="entry name" value="Periplasmic binding protein-like II"/>
    <property type="match status" value="1"/>
</dbReference>
<dbReference type="PANTHER" id="PTHR30290:SF83">
    <property type="entry name" value="ABC TRANSPORTER SUBSTRATE-BINDING PROTEIN"/>
    <property type="match status" value="1"/>
</dbReference>
<proteinExistence type="predicted"/>
<dbReference type="InterPro" id="IPR039424">
    <property type="entry name" value="SBP_5"/>
</dbReference>
<evidence type="ECO:0000259" key="1">
    <source>
        <dbReference type="Pfam" id="PF00496"/>
    </source>
</evidence>
<dbReference type="PANTHER" id="PTHR30290">
    <property type="entry name" value="PERIPLASMIC BINDING COMPONENT OF ABC TRANSPORTER"/>
    <property type="match status" value="1"/>
</dbReference>
<dbReference type="GO" id="GO:0015833">
    <property type="term" value="P:peptide transport"/>
    <property type="evidence" value="ECO:0007669"/>
    <property type="project" value="TreeGrafter"/>
</dbReference>
<feature type="domain" description="Solute-binding protein family 5" evidence="1">
    <location>
        <begin position="89"/>
        <end position="483"/>
    </location>
</feature>
<accession>A0A094QMV3</accession>
<dbReference type="Gene3D" id="3.10.105.10">
    <property type="entry name" value="Dipeptide-binding Protein, Domain 3"/>
    <property type="match status" value="1"/>
</dbReference>
<organism evidence="2">
    <name type="scientific">freshwater metagenome</name>
    <dbReference type="NCBI Taxonomy" id="449393"/>
    <lineage>
        <taxon>unclassified sequences</taxon>
        <taxon>metagenomes</taxon>
        <taxon>ecological metagenomes</taxon>
    </lineage>
</organism>
<dbReference type="PROSITE" id="PS51257">
    <property type="entry name" value="PROKAR_LIPOPROTEIN"/>
    <property type="match status" value="1"/>
</dbReference>
<dbReference type="GO" id="GO:1904680">
    <property type="term" value="F:peptide transmembrane transporter activity"/>
    <property type="evidence" value="ECO:0007669"/>
    <property type="project" value="TreeGrafter"/>
</dbReference>
<dbReference type="CDD" id="cd08506">
    <property type="entry name" value="PBP2_clavulanate_OppA2"/>
    <property type="match status" value="1"/>
</dbReference>
<gene>
    <name evidence="2" type="ORF">GM51_13875</name>
</gene>
<dbReference type="AlphaFoldDB" id="A0A094QMV3"/>